<dbReference type="Proteomes" id="UP000001520">
    <property type="component" value="Chromosome"/>
</dbReference>
<evidence type="ECO:0000313" key="6">
    <source>
        <dbReference type="EMBL" id="BAI80442.1"/>
    </source>
</evidence>
<feature type="binding site" evidence="4">
    <location>
        <position position="278"/>
    </location>
    <ligand>
        <name>substrate</name>
    </ligand>
</feature>
<feature type="binding site" evidence="4">
    <location>
        <begin position="72"/>
        <end position="76"/>
    </location>
    <ligand>
        <name>NADP(+)</name>
        <dbReference type="ChEBI" id="CHEBI:58349"/>
    </ligand>
</feature>
<comment type="catalytic activity">
    <reaction evidence="4">
        <text>ADP-D-glycero-beta-D-manno-heptose = ADP-L-glycero-beta-D-manno-heptose</text>
        <dbReference type="Rhea" id="RHEA:17577"/>
        <dbReference type="ChEBI" id="CHEBI:59967"/>
        <dbReference type="ChEBI" id="CHEBI:61506"/>
        <dbReference type="EC" id="5.1.3.20"/>
    </reaction>
</comment>
<evidence type="ECO:0000256" key="1">
    <source>
        <dbReference type="ARBA" id="ARBA00022857"/>
    </source>
</evidence>
<dbReference type="GO" id="GO:0005975">
    <property type="term" value="P:carbohydrate metabolic process"/>
    <property type="evidence" value="ECO:0007669"/>
    <property type="project" value="UniProtKB-UniRule"/>
</dbReference>
<dbReference type="RefSeq" id="WP_013007689.1">
    <property type="nucleotide sequence ID" value="NC_013939.1"/>
</dbReference>
<evidence type="ECO:0000259" key="5">
    <source>
        <dbReference type="Pfam" id="PF01370"/>
    </source>
</evidence>
<feature type="binding site" evidence="4">
    <location>
        <position position="179"/>
    </location>
    <ligand>
        <name>substrate</name>
    </ligand>
</feature>
<protein>
    <recommendedName>
        <fullName evidence="4">ADP-L-glycero-D-manno-heptose-6-epimerase</fullName>
        <ecNumber evidence="4">5.1.3.20</ecNumber>
    </recommendedName>
    <alternativeName>
        <fullName evidence="4">ADP-L-glycero-beta-D-manno-heptose-6-epimerase</fullName>
        <shortName evidence="4">ADP-glyceromanno-heptose 6-epimerase</shortName>
        <shortName evidence="4">ADP-hep 6-epimerase</shortName>
        <shortName evidence="4">AGME</shortName>
    </alternativeName>
</protein>
<feature type="binding site" evidence="4">
    <location>
        <position position="186"/>
    </location>
    <ligand>
        <name>substrate</name>
    </ligand>
</feature>
<gene>
    <name evidence="4" type="primary">hldD</name>
    <name evidence="6" type="ordered locus">DEFDS_0970</name>
</gene>
<dbReference type="InterPro" id="IPR036291">
    <property type="entry name" value="NAD(P)-bd_dom_sf"/>
</dbReference>
<dbReference type="OrthoDB" id="9811743at2"/>
<feature type="binding site" evidence="4">
    <location>
        <position position="168"/>
    </location>
    <ligand>
        <name>substrate</name>
    </ligand>
</feature>
<sequence length="320" mass="37185">MIVLTGAAGFIGSVLLGYFNNQGITDILCVDRLGTKTKWKNLLGKKFIDFVDRDAFLENLNTYKNIDYIIHIGACTDTTEFDLDYLLKTNYEYSKILFKFATEKQIPFIYASSAATYGAGENGYNDDENLIEYLRPLNPYGFSKQLFDLWVLKQNEKPPFWAGFKFFNVYGPNEYHKGRMASVIFHSFNQLKEAGIIKLFKSHKEGYNHGEQKRDFIYVFDVAKVIFFFYKNNTKSGIYNLGTGQARTFNDLANNVIQNYGKGKIHYIDMPEDIRDKYQYFTEANMDKLKNAGYKDSFYTLEEGVSDYTTNFLMKNYKIF</sequence>
<dbReference type="AlphaFoldDB" id="D3PCW9"/>
<evidence type="ECO:0000256" key="2">
    <source>
        <dbReference type="ARBA" id="ARBA00023235"/>
    </source>
</evidence>
<dbReference type="GO" id="GO:0097171">
    <property type="term" value="P:ADP-L-glycero-beta-D-manno-heptose biosynthetic process"/>
    <property type="evidence" value="ECO:0007669"/>
    <property type="project" value="UniProtKB-UniPathway"/>
</dbReference>
<dbReference type="GO" id="GO:0008712">
    <property type="term" value="F:ADP-glyceromanno-heptose 6-epimerase activity"/>
    <property type="evidence" value="ECO:0007669"/>
    <property type="project" value="UniProtKB-UniRule"/>
</dbReference>
<proteinExistence type="inferred from homology"/>
<feature type="binding site" evidence="4">
    <location>
        <begin position="31"/>
        <end position="32"/>
    </location>
    <ligand>
        <name>NADP(+)</name>
        <dbReference type="ChEBI" id="CHEBI:58349"/>
    </ligand>
</feature>
<dbReference type="InterPro" id="IPR001509">
    <property type="entry name" value="Epimerase_deHydtase"/>
</dbReference>
<comment type="domain">
    <text evidence="4">Contains a large N-terminal NADP-binding domain, and a smaller C-terminal substrate-binding domain.</text>
</comment>
<feature type="binding site" evidence="4">
    <location>
        <begin position="10"/>
        <end position="11"/>
    </location>
    <ligand>
        <name>NADP(+)</name>
        <dbReference type="ChEBI" id="CHEBI:58349"/>
    </ligand>
</feature>
<feature type="binding site" evidence="4">
    <location>
        <position position="144"/>
    </location>
    <ligand>
        <name>NADP(+)</name>
        <dbReference type="ChEBI" id="CHEBI:58349"/>
    </ligand>
</feature>
<dbReference type="PANTHER" id="PTHR43103:SF3">
    <property type="entry name" value="ADP-L-GLYCERO-D-MANNO-HEPTOSE-6-EPIMERASE"/>
    <property type="match status" value="1"/>
</dbReference>
<dbReference type="STRING" id="639282.DEFDS_0970"/>
<keyword evidence="1 4" id="KW-0521">NADP</keyword>
<feature type="binding site" evidence="4">
    <location>
        <position position="38"/>
    </location>
    <ligand>
        <name>NADP(+)</name>
        <dbReference type="ChEBI" id="CHEBI:58349"/>
    </ligand>
</feature>
<dbReference type="KEGG" id="ddf:DEFDS_0970"/>
<comment type="function">
    <text evidence="4">Catalyzes the interconversion between ADP-D-glycero-beta-D-manno-heptose and ADP-L-glycero-beta-D-manno-heptose via an epimerization at carbon 6 of the heptose.</text>
</comment>
<dbReference type="PANTHER" id="PTHR43103">
    <property type="entry name" value="NUCLEOSIDE-DIPHOSPHATE-SUGAR EPIMERASE"/>
    <property type="match status" value="1"/>
</dbReference>
<keyword evidence="2 4" id="KW-0413">Isomerase</keyword>
<feature type="domain" description="NAD-dependent epimerase/dehydratase" evidence="5">
    <location>
        <begin position="2"/>
        <end position="242"/>
    </location>
</feature>
<reference evidence="6 7" key="1">
    <citation type="journal article" date="2010" name="DNA Res.">
        <title>Bacterial lifestyle in a deep-sea hydrothermal vent chimney revealed by the genome sequence of the thermophilic bacterium Deferribacter desulfuricans SSM1.</title>
        <authorList>
            <person name="Takaki Y."/>
            <person name="Shimamura S."/>
            <person name="Nakagawa S."/>
            <person name="Fukuhara Y."/>
            <person name="Horikawa H."/>
            <person name="Ankai A."/>
            <person name="Harada T."/>
            <person name="Hosoyama A."/>
            <person name="Oguchi A."/>
            <person name="Fukui S."/>
            <person name="Fujita N."/>
            <person name="Takami H."/>
            <person name="Takai K."/>
        </authorList>
    </citation>
    <scope>NUCLEOTIDE SEQUENCE [LARGE SCALE GENOMIC DNA]</scope>
    <source>
        <strain evidence="7">DSM 14783 / JCM 11476 / NBRC 101012 / SSM1</strain>
    </source>
</reference>
<organism evidence="6 7">
    <name type="scientific">Deferribacter desulfuricans (strain DSM 14783 / JCM 11476 / NBRC 101012 / SSM1)</name>
    <dbReference type="NCBI Taxonomy" id="639282"/>
    <lineage>
        <taxon>Bacteria</taxon>
        <taxon>Pseudomonadati</taxon>
        <taxon>Deferribacterota</taxon>
        <taxon>Deferribacteres</taxon>
        <taxon>Deferribacterales</taxon>
        <taxon>Deferribacteraceae</taxon>
        <taxon>Deferribacter</taxon>
    </lineage>
</organism>
<comment type="similarity">
    <text evidence="4">Belongs to the NAD(P)-dependent epimerase/dehydratase family. HldD subfamily.</text>
</comment>
<evidence type="ECO:0000256" key="4">
    <source>
        <dbReference type="HAMAP-Rule" id="MF_01601"/>
    </source>
</evidence>
<dbReference type="GO" id="GO:0050661">
    <property type="term" value="F:NADP binding"/>
    <property type="evidence" value="ECO:0007669"/>
    <property type="project" value="InterPro"/>
</dbReference>
<feature type="binding site" evidence="4">
    <location>
        <position position="214"/>
    </location>
    <ligand>
        <name>substrate</name>
    </ligand>
</feature>
<comment type="cofactor">
    <cofactor evidence="4">
        <name>NADP(+)</name>
        <dbReference type="ChEBI" id="CHEBI:58349"/>
    </cofactor>
    <text evidence="4">Binds 1 NADP(+) per subunit.</text>
</comment>
<keyword evidence="7" id="KW-1185">Reference proteome</keyword>
<feature type="binding site" evidence="4">
    <location>
        <position position="53"/>
    </location>
    <ligand>
        <name>NADP(+)</name>
        <dbReference type="ChEBI" id="CHEBI:58349"/>
    </ligand>
</feature>
<dbReference type="InterPro" id="IPR011912">
    <property type="entry name" value="Heptose_epim"/>
</dbReference>
<dbReference type="Pfam" id="PF01370">
    <property type="entry name" value="Epimerase"/>
    <property type="match status" value="1"/>
</dbReference>
<dbReference type="HOGENOM" id="CLU_007383_1_3_0"/>
<dbReference type="UniPathway" id="UPA00356">
    <property type="reaction ID" value="UER00440"/>
</dbReference>
<dbReference type="EMBL" id="AP011529">
    <property type="protein sequence ID" value="BAI80442.1"/>
    <property type="molecule type" value="Genomic_DNA"/>
</dbReference>
<comment type="subunit">
    <text evidence="4">Homopentamer.</text>
</comment>
<feature type="binding site" evidence="4">
    <location>
        <begin position="200"/>
        <end position="203"/>
    </location>
    <ligand>
        <name>substrate</name>
    </ligand>
</feature>
<name>D3PCW9_DEFDS</name>
<feature type="binding site" evidence="4">
    <location>
        <position position="177"/>
    </location>
    <ligand>
        <name>NADP(+)</name>
        <dbReference type="ChEBI" id="CHEBI:58349"/>
    </ligand>
</feature>
<evidence type="ECO:0000256" key="3">
    <source>
        <dbReference type="ARBA" id="ARBA00023277"/>
    </source>
</evidence>
<feature type="binding site" evidence="4">
    <location>
        <position position="169"/>
    </location>
    <ligand>
        <name>NADP(+)</name>
        <dbReference type="ChEBI" id="CHEBI:58349"/>
    </ligand>
</feature>
<dbReference type="Gene3D" id="3.90.25.10">
    <property type="entry name" value="UDP-galactose 4-epimerase, domain 1"/>
    <property type="match status" value="1"/>
</dbReference>
<dbReference type="SUPFAM" id="SSF51735">
    <property type="entry name" value="NAD(P)-binding Rossmann-fold domains"/>
    <property type="match status" value="1"/>
</dbReference>
<comment type="pathway">
    <text evidence="4">Nucleotide-sugar biosynthesis; ADP-L-glycero-beta-D-manno-heptose biosynthesis; ADP-L-glycero-beta-D-manno-heptose from D-glycero-beta-D-manno-heptose 7-phosphate: step 4/4.</text>
</comment>
<dbReference type="Gene3D" id="3.40.50.720">
    <property type="entry name" value="NAD(P)-binding Rossmann-like Domain"/>
    <property type="match status" value="1"/>
</dbReference>
<dbReference type="HAMAP" id="MF_01601">
    <property type="entry name" value="Heptose_epimerase"/>
    <property type="match status" value="1"/>
</dbReference>
<dbReference type="NCBIfam" id="TIGR02197">
    <property type="entry name" value="heptose_epim"/>
    <property type="match status" value="1"/>
</dbReference>
<dbReference type="eggNOG" id="COG0451">
    <property type="taxonomic scope" value="Bacteria"/>
</dbReference>
<keyword evidence="3 4" id="KW-0119">Carbohydrate metabolism</keyword>
<evidence type="ECO:0000313" key="7">
    <source>
        <dbReference type="Proteomes" id="UP000001520"/>
    </source>
</evidence>
<comment type="caution">
    <text evidence="4">Lacks conserved residue(s) required for the propagation of feature annotation.</text>
</comment>
<dbReference type="CDD" id="cd05248">
    <property type="entry name" value="ADP_GME_SDR_e"/>
    <property type="match status" value="1"/>
</dbReference>
<accession>D3PCW9</accession>
<feature type="active site" description="Proton acceptor" evidence="4">
    <location>
        <position position="177"/>
    </location>
</feature>
<dbReference type="EC" id="5.1.3.20" evidence="4"/>
<feature type="active site" description="Proton acceptor" evidence="4">
    <location>
        <position position="140"/>
    </location>
</feature>